<dbReference type="Proteomes" id="UP000237682">
    <property type="component" value="Unassembled WGS sequence"/>
</dbReference>
<keyword evidence="4" id="KW-1185">Reference proteome</keyword>
<evidence type="ECO:0000313" key="4">
    <source>
        <dbReference type="Proteomes" id="UP000237682"/>
    </source>
</evidence>
<keyword evidence="1" id="KW-0472">Membrane</keyword>
<evidence type="ECO:0000259" key="2">
    <source>
        <dbReference type="Pfam" id="PF09976"/>
    </source>
</evidence>
<gene>
    <name evidence="3" type="ORF">C5L14_16450</name>
</gene>
<keyword evidence="1" id="KW-1133">Transmembrane helix</keyword>
<proteinExistence type="predicted"/>
<name>A0A2S9QC19_9HYPH</name>
<dbReference type="Pfam" id="PF09976">
    <property type="entry name" value="TPR_21"/>
    <property type="match status" value="1"/>
</dbReference>
<accession>A0A2S9QC19</accession>
<dbReference type="EMBL" id="PUEJ01000005">
    <property type="protein sequence ID" value="PRH86878.1"/>
    <property type="molecule type" value="Genomic_DNA"/>
</dbReference>
<dbReference type="OrthoDB" id="7173339at2"/>
<dbReference type="AlphaFoldDB" id="A0A2S9QC19"/>
<keyword evidence="1" id="KW-0812">Transmembrane</keyword>
<comment type="caution">
    <text evidence="3">The sequence shown here is derived from an EMBL/GenBank/DDBJ whole genome shotgun (WGS) entry which is preliminary data.</text>
</comment>
<reference evidence="3 4" key="1">
    <citation type="submission" date="2018-02" db="EMBL/GenBank/DDBJ databases">
        <title>Whole genome sequencing of endophytic bacterium.</title>
        <authorList>
            <person name="Eedara R."/>
            <person name="Podile A.R."/>
        </authorList>
    </citation>
    <scope>NUCLEOTIDE SEQUENCE [LARGE SCALE GENOMIC DNA]</scope>
    <source>
        <strain evidence="3 4">RP1T</strain>
    </source>
</reference>
<dbReference type="InterPro" id="IPR018704">
    <property type="entry name" value="SecYEG/CpoB_TPR"/>
</dbReference>
<protein>
    <recommendedName>
        <fullName evidence="2">Ancillary SecYEG translocon subunit/Cell division coordinator CpoB TPR domain-containing protein</fullName>
    </recommendedName>
</protein>
<sequence length="219" mass="23623">MTDIFQEVSEDMRREKAQKLWAKYGNYVLGGALAVVIGVSGYVAYQHYLKQQAEATGARFQQAIALAQSGKTKEAAAALSTLMKDGTAGYQTLARFRLAAETANDKIEDGIKAYEALAADSSLGPVLQSLAKIRGGYLMVDTASYADLAGKIEPLTAAGEPWRHSAREVLGLSAWKAKDLANASKWYQAVITDKDVPPALRQRAELMLQLIASDQPAKA</sequence>
<evidence type="ECO:0000313" key="3">
    <source>
        <dbReference type="EMBL" id="PRH86878.1"/>
    </source>
</evidence>
<feature type="transmembrane region" description="Helical" evidence="1">
    <location>
        <begin position="24"/>
        <end position="45"/>
    </location>
</feature>
<dbReference type="RefSeq" id="WP_105863102.1">
    <property type="nucleotide sequence ID" value="NZ_PUEJ01000005.1"/>
</dbReference>
<feature type="domain" description="Ancillary SecYEG translocon subunit/Cell division coordinator CpoB TPR" evidence="2">
    <location>
        <begin position="19"/>
        <end position="195"/>
    </location>
</feature>
<evidence type="ECO:0000256" key="1">
    <source>
        <dbReference type="SAM" id="Phobius"/>
    </source>
</evidence>
<organism evidence="3 4">
    <name type="scientific">Labrys okinawensis</name>
    <dbReference type="NCBI Taxonomy" id="346911"/>
    <lineage>
        <taxon>Bacteria</taxon>
        <taxon>Pseudomonadati</taxon>
        <taxon>Pseudomonadota</taxon>
        <taxon>Alphaproteobacteria</taxon>
        <taxon>Hyphomicrobiales</taxon>
        <taxon>Xanthobacteraceae</taxon>
        <taxon>Labrys</taxon>
    </lineage>
</organism>